<dbReference type="Proteomes" id="UP000789920">
    <property type="component" value="Unassembled WGS sequence"/>
</dbReference>
<organism evidence="1 2">
    <name type="scientific">Racocetra persica</name>
    <dbReference type="NCBI Taxonomy" id="160502"/>
    <lineage>
        <taxon>Eukaryota</taxon>
        <taxon>Fungi</taxon>
        <taxon>Fungi incertae sedis</taxon>
        <taxon>Mucoromycota</taxon>
        <taxon>Glomeromycotina</taxon>
        <taxon>Glomeromycetes</taxon>
        <taxon>Diversisporales</taxon>
        <taxon>Gigasporaceae</taxon>
        <taxon>Racocetra</taxon>
    </lineage>
</organism>
<proteinExistence type="predicted"/>
<name>A0ACA9PFF1_9GLOM</name>
<reference evidence="1" key="1">
    <citation type="submission" date="2021-06" db="EMBL/GenBank/DDBJ databases">
        <authorList>
            <person name="Kallberg Y."/>
            <person name="Tangrot J."/>
            <person name="Rosling A."/>
        </authorList>
    </citation>
    <scope>NUCLEOTIDE SEQUENCE</scope>
    <source>
        <strain evidence="1">MA461A</strain>
    </source>
</reference>
<accession>A0ACA9PFF1</accession>
<evidence type="ECO:0000313" key="1">
    <source>
        <dbReference type="EMBL" id="CAG8703625.1"/>
    </source>
</evidence>
<feature type="non-terminal residue" evidence="1">
    <location>
        <position position="176"/>
    </location>
</feature>
<comment type="caution">
    <text evidence="1">The sequence shown here is derived from an EMBL/GenBank/DDBJ whole genome shotgun (WGS) entry which is preliminary data.</text>
</comment>
<gene>
    <name evidence="1" type="ORF">RPERSI_LOCUS10140</name>
</gene>
<protein>
    <submittedName>
        <fullName evidence="1">9116_t:CDS:1</fullName>
    </submittedName>
</protein>
<keyword evidence="2" id="KW-1185">Reference proteome</keyword>
<evidence type="ECO:0000313" key="2">
    <source>
        <dbReference type="Proteomes" id="UP000789920"/>
    </source>
</evidence>
<sequence length="176" mass="20324">MSLSDELFQECLNEDELFQECLNEERIEFYEYSNFKDVKLIKEGGYGIVYSATLKSKEITIALKSFKSNVAIEEVVKELKLHRLTVAIMNGTRESNIEGTPSEYNKIYTDCWQQDPDSRPDIQQVFLNLRDLNCRRTINRIAPNLNVPNVHELTQIDPSNLLSMVIPLSPILNHDD</sequence>
<dbReference type="EMBL" id="CAJVQC010019787">
    <property type="protein sequence ID" value="CAG8703625.1"/>
    <property type="molecule type" value="Genomic_DNA"/>
</dbReference>